<feature type="region of interest" description="Disordered" evidence="1">
    <location>
        <begin position="266"/>
        <end position="300"/>
    </location>
</feature>
<reference evidence="3 4" key="1">
    <citation type="submission" date="2017-03" db="EMBL/GenBank/DDBJ databases">
        <title>WGS assembly of Porphyra umbilicalis.</title>
        <authorList>
            <person name="Brawley S.H."/>
            <person name="Blouin N.A."/>
            <person name="Ficko-Blean E."/>
            <person name="Wheeler G.L."/>
            <person name="Lohr M."/>
            <person name="Goodson H.V."/>
            <person name="Jenkins J.W."/>
            <person name="Blaby-Haas C.E."/>
            <person name="Helliwell K.E."/>
            <person name="Chan C."/>
            <person name="Marriage T."/>
            <person name="Bhattacharya D."/>
            <person name="Klein A.S."/>
            <person name="Badis Y."/>
            <person name="Brodie J."/>
            <person name="Cao Y."/>
            <person name="Collen J."/>
            <person name="Dittami S.M."/>
            <person name="Gachon C.M."/>
            <person name="Green B.R."/>
            <person name="Karpowicz S."/>
            <person name="Kim J.W."/>
            <person name="Kudahl U."/>
            <person name="Lin S."/>
            <person name="Michel G."/>
            <person name="Mittag M."/>
            <person name="Olson B.J."/>
            <person name="Pangilinan J."/>
            <person name="Peng Y."/>
            <person name="Qiu H."/>
            <person name="Shu S."/>
            <person name="Singer J.T."/>
            <person name="Smith A.G."/>
            <person name="Sprecher B.N."/>
            <person name="Wagner V."/>
            <person name="Wang W."/>
            <person name="Wang Z.-Y."/>
            <person name="Yan J."/>
            <person name="Yarish C."/>
            <person name="Zoeuner-Riek S."/>
            <person name="Zhuang Y."/>
            <person name="Zou Y."/>
            <person name="Lindquist E.A."/>
            <person name="Grimwood J."/>
            <person name="Barry K."/>
            <person name="Rokhsar D.S."/>
            <person name="Schmutz J."/>
            <person name="Stiller J.W."/>
            <person name="Grossman A.R."/>
            <person name="Prochnik S.E."/>
        </authorList>
    </citation>
    <scope>NUCLEOTIDE SEQUENCE [LARGE SCALE GENOMIC DNA]</scope>
    <source>
        <strain evidence="3">4086291</strain>
    </source>
</reference>
<proteinExistence type="predicted"/>
<feature type="region of interest" description="Disordered" evidence="1">
    <location>
        <begin position="380"/>
        <end position="449"/>
    </location>
</feature>
<feature type="compositionally biased region" description="Low complexity" evidence="1">
    <location>
        <begin position="287"/>
        <end position="299"/>
    </location>
</feature>
<dbReference type="Gene3D" id="3.40.33.10">
    <property type="entry name" value="CAP"/>
    <property type="match status" value="1"/>
</dbReference>
<feature type="signal peptide" evidence="2">
    <location>
        <begin position="1"/>
        <end position="33"/>
    </location>
</feature>
<feature type="compositionally biased region" description="Low complexity" evidence="1">
    <location>
        <begin position="266"/>
        <end position="279"/>
    </location>
</feature>
<keyword evidence="2" id="KW-0732">Signal</keyword>
<keyword evidence="4" id="KW-1185">Reference proteome</keyword>
<feature type="compositionally biased region" description="Gly residues" evidence="1">
    <location>
        <begin position="223"/>
        <end position="233"/>
    </location>
</feature>
<feature type="compositionally biased region" description="Gly residues" evidence="1">
    <location>
        <begin position="415"/>
        <end position="425"/>
    </location>
</feature>
<feature type="compositionally biased region" description="Acidic residues" evidence="1">
    <location>
        <begin position="396"/>
        <end position="414"/>
    </location>
</feature>
<dbReference type="CDD" id="cd05379">
    <property type="entry name" value="CAP_bacterial"/>
    <property type="match status" value="1"/>
</dbReference>
<dbReference type="AlphaFoldDB" id="A0A1X6P1S9"/>
<dbReference type="EMBL" id="KV918929">
    <property type="protein sequence ID" value="OSX74829.1"/>
    <property type="molecule type" value="Genomic_DNA"/>
</dbReference>
<sequence>MTGPRSWAGRAAPAVAVLAATALAAAVATPAAAANDCARTDTFCLAESALRNTNAVRAKRGKGALSQGPAALLYNTVAHSKRMSDSGTGYHQKFPDIDEDCNCGNTFFNAENVGMYSPAESTGDVTAQSITNLENSPLHLKNIVNDKSDFVTTGVYVTADGAVWVTQVFGYWTDSTDGRMCSSMVKGEAGGVVDGPPRGVTAGEDVDAAFTVGPVAPPDGGDDSYGGGDDNGGGNGGGYGGDYGGGYGDDYGGGYGGSYGGATATPAPSAAAEPVYTPAPATPVPESPTGTTSGAGPTTKALGAECGSDAECDTASGAYCRLGWETGRTDGTRSRCRVFVAPCAPCASDEQVCWMGYECTSMSSGGGQCMPVGDVAGKVACDETGGGSPADGGSDGGEEGGDSGDGAGNDESDDGGAGPYGGGDAAAGTPAPSVYPGVEPDTYGSPDYYKRGARSGRGYDTYSKLAELHAAATEWVNKKTNGQQLGGKGQARWWYKHFGGDSYGGKVHEGEGSD</sequence>
<dbReference type="Proteomes" id="UP000218209">
    <property type="component" value="Unassembled WGS sequence"/>
</dbReference>
<evidence type="ECO:0000313" key="3">
    <source>
        <dbReference type="EMBL" id="OSX74829.1"/>
    </source>
</evidence>
<protein>
    <recommendedName>
        <fullName evidence="5">SCP domain-containing protein</fullName>
    </recommendedName>
</protein>
<name>A0A1X6P1S9_PORUM</name>
<gene>
    <name evidence="3" type="ORF">BU14_0266s0018</name>
</gene>
<accession>A0A1X6P1S9</accession>
<feature type="compositionally biased region" description="Gly residues" evidence="1">
    <location>
        <begin position="384"/>
        <end position="395"/>
    </location>
</feature>
<organism evidence="3 4">
    <name type="scientific">Porphyra umbilicalis</name>
    <name type="common">Purple laver</name>
    <name type="synonym">Red alga</name>
    <dbReference type="NCBI Taxonomy" id="2786"/>
    <lineage>
        <taxon>Eukaryota</taxon>
        <taxon>Rhodophyta</taxon>
        <taxon>Bangiophyceae</taxon>
        <taxon>Bangiales</taxon>
        <taxon>Bangiaceae</taxon>
        <taxon>Porphyra</taxon>
    </lineage>
</organism>
<feature type="chain" id="PRO_5011965014" description="SCP domain-containing protein" evidence="2">
    <location>
        <begin position="34"/>
        <end position="514"/>
    </location>
</feature>
<evidence type="ECO:0000256" key="1">
    <source>
        <dbReference type="SAM" id="MobiDB-lite"/>
    </source>
</evidence>
<evidence type="ECO:0000256" key="2">
    <source>
        <dbReference type="SAM" id="SignalP"/>
    </source>
</evidence>
<feature type="region of interest" description="Disordered" evidence="1">
    <location>
        <begin position="214"/>
        <end position="233"/>
    </location>
</feature>
<dbReference type="InterPro" id="IPR035940">
    <property type="entry name" value="CAP_sf"/>
</dbReference>
<evidence type="ECO:0000313" key="4">
    <source>
        <dbReference type="Proteomes" id="UP000218209"/>
    </source>
</evidence>
<evidence type="ECO:0008006" key="5">
    <source>
        <dbReference type="Google" id="ProtNLM"/>
    </source>
</evidence>